<proteinExistence type="predicted"/>
<dbReference type="EMBL" id="ARYI01000013">
    <property type="protein sequence ID" value="KCZ89944.1"/>
    <property type="molecule type" value="Genomic_DNA"/>
</dbReference>
<dbReference type="PATRIC" id="fig|1280951.3.peg.2835"/>
<evidence type="ECO:0000259" key="1">
    <source>
        <dbReference type="Pfam" id="PF08511"/>
    </source>
</evidence>
<gene>
    <name evidence="2" type="ORF">HHI_14070</name>
</gene>
<feature type="domain" description="COQ9 C-terminal" evidence="1">
    <location>
        <begin position="119"/>
        <end position="183"/>
    </location>
</feature>
<sequence length="205" mass="22515">MTTPPSALLRRRWLDMLLPEVVFDGWSEAAASAAAIKAGLTEGEQALAAPRGVIDLLEGFFDEAGERAKLALNAQDMSGLRVPDKVKRGVLAWLEELEPHREAVRRAAARGFLPWGAGPALQRSWKVADMVWTAAGDTSEDYNRYSKRGLLAGVLPAIVLHWADNPSPEDLESFIERRLAHASGAGRIAGRFVKPFLDRRPQKHS</sequence>
<dbReference type="Gene3D" id="1.10.357.10">
    <property type="entry name" value="Tetracycline Repressor, domain 2"/>
    <property type="match status" value="1"/>
</dbReference>
<dbReference type="Pfam" id="PF08511">
    <property type="entry name" value="COQ9"/>
    <property type="match status" value="1"/>
</dbReference>
<dbReference type="AlphaFoldDB" id="A0A059FH47"/>
<dbReference type="OrthoDB" id="7201143at2"/>
<evidence type="ECO:0000313" key="3">
    <source>
        <dbReference type="Proteomes" id="UP000025061"/>
    </source>
</evidence>
<accession>A0A059FH47</accession>
<evidence type="ECO:0000313" key="2">
    <source>
        <dbReference type="EMBL" id="KCZ89944.1"/>
    </source>
</evidence>
<dbReference type="Proteomes" id="UP000025061">
    <property type="component" value="Unassembled WGS sequence"/>
</dbReference>
<reference evidence="2 3" key="1">
    <citation type="submission" date="2013-04" db="EMBL/GenBank/DDBJ databases">
        <title>Hyphomonas hirschiana VP5 Genome Sequencing.</title>
        <authorList>
            <person name="Lai Q."/>
            <person name="Shao Z."/>
        </authorList>
    </citation>
    <scope>NUCLEOTIDE SEQUENCE [LARGE SCALE GENOMIC DNA]</scope>
    <source>
        <strain evidence="2 3">VP5</strain>
    </source>
</reference>
<protein>
    <submittedName>
        <fullName evidence="2">RpsU-divergently transcribed protein</fullName>
    </submittedName>
</protein>
<dbReference type="GO" id="GO:0006744">
    <property type="term" value="P:ubiquinone biosynthetic process"/>
    <property type="evidence" value="ECO:0007669"/>
    <property type="project" value="InterPro"/>
</dbReference>
<organism evidence="2 3">
    <name type="scientific">Hyphomonas hirschiana VP5</name>
    <dbReference type="NCBI Taxonomy" id="1280951"/>
    <lineage>
        <taxon>Bacteria</taxon>
        <taxon>Pseudomonadati</taxon>
        <taxon>Pseudomonadota</taxon>
        <taxon>Alphaproteobacteria</taxon>
        <taxon>Hyphomonadales</taxon>
        <taxon>Hyphomonadaceae</taxon>
        <taxon>Hyphomonas</taxon>
    </lineage>
</organism>
<name>A0A059FH47_9PROT</name>
<dbReference type="InterPro" id="IPR013718">
    <property type="entry name" value="COQ9_C"/>
</dbReference>
<dbReference type="NCBIfam" id="TIGR02396">
    <property type="entry name" value="diverge_rpsU"/>
    <property type="match status" value="1"/>
</dbReference>
<comment type="caution">
    <text evidence="2">The sequence shown here is derived from an EMBL/GenBank/DDBJ whole genome shotgun (WGS) entry which is preliminary data.</text>
</comment>
<dbReference type="RefSeq" id="WP_011648132.1">
    <property type="nucleotide sequence ID" value="NZ_ARYI01000013.1"/>
</dbReference>
<dbReference type="GO" id="GO:0008289">
    <property type="term" value="F:lipid binding"/>
    <property type="evidence" value="ECO:0007669"/>
    <property type="project" value="InterPro"/>
</dbReference>
<dbReference type="InterPro" id="IPR012762">
    <property type="entry name" value="Ubiq_biosynth_COQ9"/>
</dbReference>
<keyword evidence="3" id="KW-1185">Reference proteome</keyword>